<feature type="transmembrane region" description="Helical" evidence="1">
    <location>
        <begin position="298"/>
        <end position="318"/>
    </location>
</feature>
<dbReference type="Proteomes" id="UP000287239">
    <property type="component" value="Unassembled WGS sequence"/>
</dbReference>
<feature type="transmembrane region" description="Helical" evidence="1">
    <location>
        <begin position="66"/>
        <end position="84"/>
    </location>
</feature>
<keyword evidence="3" id="KW-1185">Reference proteome</keyword>
<feature type="transmembrane region" description="Helical" evidence="1">
    <location>
        <begin position="186"/>
        <end position="207"/>
    </location>
</feature>
<keyword evidence="1" id="KW-0472">Membrane</keyword>
<gene>
    <name evidence="2" type="ORF">CBF35_01250</name>
</gene>
<dbReference type="AlphaFoldDB" id="A0A429ZW42"/>
<dbReference type="EMBL" id="NGJU01000001">
    <property type="protein sequence ID" value="RST97948.1"/>
    <property type="molecule type" value="Genomic_DNA"/>
</dbReference>
<keyword evidence="1" id="KW-1133">Transmembrane helix</keyword>
<protein>
    <recommendedName>
        <fullName evidence="4">AAT family amino acid transporter</fullName>
    </recommendedName>
</protein>
<feature type="transmembrane region" description="Helical" evidence="1">
    <location>
        <begin position="267"/>
        <end position="286"/>
    </location>
</feature>
<dbReference type="OrthoDB" id="1790880at2"/>
<dbReference type="GeneID" id="98566981"/>
<sequence length="410" mass="45678">MEKYVMKKRLSHPVISGLVTVAFLLVFASVAWIAWSTIWKQFFLLVGGSAVSSLSLETQGHFLKEAVEGTFFWLVIGTWVWFSLNMGNYGKFTKSTKQPEVGIRYTLLAFLAGLIGFVIFVTFMGLWWHPFSWQVLFRPGSEEEALLAIKSWSATNFFALSVILAQIPLVSLFGKYPFSKHSKEPWTVAIGTVTLGLLLALFNWIVFILPSFLSLEVEGVAITGVPFGSWPTALAWCQLFIFFFLLPAEGGEGYPQKLLTSKQPWSGLIGLGIALAGAFTFLPLLRGLLTPLANSLDLAPDLAVASFTLTIINVLLTWHHHFDDYPNQEVMPSAFKRIMIQLVVVLVVGSILGILWLTTFLKLMPFGANDLGLGHPMLGILGGQFVYMMPMLYMNTFFDKWPLATSVKEK</sequence>
<evidence type="ECO:0000313" key="3">
    <source>
        <dbReference type="Proteomes" id="UP000287239"/>
    </source>
</evidence>
<feature type="transmembrane region" description="Helical" evidence="1">
    <location>
        <begin position="105"/>
        <end position="129"/>
    </location>
</feature>
<name>A0A429ZW42_9ENTE</name>
<feature type="transmembrane region" description="Helical" evidence="1">
    <location>
        <begin position="149"/>
        <end position="174"/>
    </location>
</feature>
<proteinExistence type="predicted"/>
<evidence type="ECO:0000256" key="1">
    <source>
        <dbReference type="SAM" id="Phobius"/>
    </source>
</evidence>
<comment type="caution">
    <text evidence="2">The sequence shown here is derived from an EMBL/GenBank/DDBJ whole genome shotgun (WGS) entry which is preliminary data.</text>
</comment>
<accession>A0A429ZW42</accession>
<dbReference type="RefSeq" id="WP_126778074.1">
    <property type="nucleotide sequence ID" value="NZ_JBQDMR010000015.1"/>
</dbReference>
<evidence type="ECO:0000313" key="2">
    <source>
        <dbReference type="EMBL" id="RST97948.1"/>
    </source>
</evidence>
<feature type="transmembrane region" description="Helical" evidence="1">
    <location>
        <begin position="227"/>
        <end position="246"/>
    </location>
</feature>
<evidence type="ECO:0008006" key="4">
    <source>
        <dbReference type="Google" id="ProtNLM"/>
    </source>
</evidence>
<reference evidence="2 3" key="1">
    <citation type="submission" date="2017-05" db="EMBL/GenBank/DDBJ databases">
        <title>Vagococcus spp. assemblies.</title>
        <authorList>
            <person name="Gulvik C.A."/>
        </authorList>
    </citation>
    <scope>NUCLEOTIDE SEQUENCE [LARGE SCALE GENOMIC DNA]</scope>
    <source>
        <strain evidence="2 3">NCFB 2777</strain>
    </source>
</reference>
<feature type="transmembrane region" description="Helical" evidence="1">
    <location>
        <begin position="338"/>
        <end position="357"/>
    </location>
</feature>
<organism evidence="2 3">
    <name type="scientific">Vagococcus salmoninarum</name>
    <dbReference type="NCBI Taxonomy" id="2739"/>
    <lineage>
        <taxon>Bacteria</taxon>
        <taxon>Bacillati</taxon>
        <taxon>Bacillota</taxon>
        <taxon>Bacilli</taxon>
        <taxon>Lactobacillales</taxon>
        <taxon>Enterococcaceae</taxon>
        <taxon>Vagococcus</taxon>
    </lineage>
</organism>
<feature type="transmembrane region" description="Helical" evidence="1">
    <location>
        <begin position="12"/>
        <end position="35"/>
    </location>
</feature>
<keyword evidence="1" id="KW-0812">Transmembrane</keyword>
<feature type="transmembrane region" description="Helical" evidence="1">
    <location>
        <begin position="377"/>
        <end position="398"/>
    </location>
</feature>